<reference evidence="1" key="1">
    <citation type="journal article" date="2022" name="Int. J. Mol. Sci.">
        <title>Draft Genome of Tanacetum Coccineum: Genomic Comparison of Closely Related Tanacetum-Family Plants.</title>
        <authorList>
            <person name="Yamashiro T."/>
            <person name="Shiraishi A."/>
            <person name="Nakayama K."/>
            <person name="Satake H."/>
        </authorList>
    </citation>
    <scope>NUCLEOTIDE SEQUENCE</scope>
</reference>
<gene>
    <name evidence="1" type="ORF">Tco_0822214</name>
</gene>
<evidence type="ECO:0000313" key="1">
    <source>
        <dbReference type="EMBL" id="GJT01045.1"/>
    </source>
</evidence>
<proteinExistence type="predicted"/>
<dbReference type="Proteomes" id="UP001151760">
    <property type="component" value="Unassembled WGS sequence"/>
</dbReference>
<accession>A0ABQ5AEF2</accession>
<dbReference type="EMBL" id="BQNB010012241">
    <property type="protein sequence ID" value="GJT01045.1"/>
    <property type="molecule type" value="Genomic_DNA"/>
</dbReference>
<sequence length="214" mass="23461">MKLRTISTVNDTVPSATEINAQVVPPGSSLSTTIAQDAPSNKCFIVNIDSHFQYTFSKKMAEENPFPEDTPNHLKYSTLPIPCYWRSSVRLSLQKKATLTLIKRVLSVYLKGTHSHGSLVSRDKAMSLTAYVLGCGSCGLSRFKKEVRLESLSFLEIYDLVSWVIKGTTTKGTALSTTEAGITLAMYGCCAQILGCDHTLKDYGLTSTKFLCPC</sequence>
<reference evidence="1" key="2">
    <citation type="submission" date="2022-01" db="EMBL/GenBank/DDBJ databases">
        <authorList>
            <person name="Yamashiro T."/>
            <person name="Shiraishi A."/>
            <person name="Satake H."/>
            <person name="Nakayama K."/>
        </authorList>
    </citation>
    <scope>NUCLEOTIDE SEQUENCE</scope>
</reference>
<evidence type="ECO:0000313" key="2">
    <source>
        <dbReference type="Proteomes" id="UP001151760"/>
    </source>
</evidence>
<name>A0ABQ5AEF2_9ASTR</name>
<protein>
    <submittedName>
        <fullName evidence="1">Uncharacterized protein</fullName>
    </submittedName>
</protein>
<keyword evidence="2" id="KW-1185">Reference proteome</keyword>
<comment type="caution">
    <text evidence="1">The sequence shown here is derived from an EMBL/GenBank/DDBJ whole genome shotgun (WGS) entry which is preliminary data.</text>
</comment>
<organism evidence="1 2">
    <name type="scientific">Tanacetum coccineum</name>
    <dbReference type="NCBI Taxonomy" id="301880"/>
    <lineage>
        <taxon>Eukaryota</taxon>
        <taxon>Viridiplantae</taxon>
        <taxon>Streptophyta</taxon>
        <taxon>Embryophyta</taxon>
        <taxon>Tracheophyta</taxon>
        <taxon>Spermatophyta</taxon>
        <taxon>Magnoliopsida</taxon>
        <taxon>eudicotyledons</taxon>
        <taxon>Gunneridae</taxon>
        <taxon>Pentapetalae</taxon>
        <taxon>asterids</taxon>
        <taxon>campanulids</taxon>
        <taxon>Asterales</taxon>
        <taxon>Asteraceae</taxon>
        <taxon>Asteroideae</taxon>
        <taxon>Anthemideae</taxon>
        <taxon>Anthemidinae</taxon>
        <taxon>Tanacetum</taxon>
    </lineage>
</organism>